<comment type="caution">
    <text evidence="2">The sequence shown here is derived from an EMBL/GenBank/DDBJ whole genome shotgun (WGS) entry which is preliminary data.</text>
</comment>
<gene>
    <name evidence="1" type="ORF">IZO911_LOCUS35689</name>
    <name evidence="2" type="ORF">KXQ929_LOCUS31847</name>
</gene>
<reference evidence="2" key="1">
    <citation type="submission" date="2021-02" db="EMBL/GenBank/DDBJ databases">
        <authorList>
            <person name="Nowell W R."/>
        </authorList>
    </citation>
    <scope>NUCLEOTIDE SEQUENCE</scope>
</reference>
<name>A0A819RPL8_9BILA</name>
<dbReference type="Gene3D" id="1.10.510.10">
    <property type="entry name" value="Transferase(Phosphotransferase) domain 1"/>
    <property type="match status" value="1"/>
</dbReference>
<proteinExistence type="predicted"/>
<dbReference type="EMBL" id="CAJOBB010003737">
    <property type="protein sequence ID" value="CAF4056084.1"/>
    <property type="molecule type" value="Genomic_DNA"/>
</dbReference>
<evidence type="ECO:0000313" key="1">
    <source>
        <dbReference type="EMBL" id="CAF1331044.1"/>
    </source>
</evidence>
<dbReference type="Proteomes" id="UP000663868">
    <property type="component" value="Unassembled WGS sequence"/>
</dbReference>
<dbReference type="SUPFAM" id="SSF56112">
    <property type="entry name" value="Protein kinase-like (PK-like)"/>
    <property type="match status" value="1"/>
</dbReference>
<dbReference type="EMBL" id="CAJNOE010000775">
    <property type="protein sequence ID" value="CAF1331044.1"/>
    <property type="molecule type" value="Genomic_DNA"/>
</dbReference>
<evidence type="ECO:0000313" key="3">
    <source>
        <dbReference type="Proteomes" id="UP000663868"/>
    </source>
</evidence>
<dbReference type="InterPro" id="IPR011009">
    <property type="entry name" value="Kinase-like_dom_sf"/>
</dbReference>
<protein>
    <recommendedName>
        <fullName evidence="4">Protein kinase domain-containing protein</fullName>
    </recommendedName>
</protein>
<organism evidence="2 3">
    <name type="scientific">Adineta steineri</name>
    <dbReference type="NCBI Taxonomy" id="433720"/>
    <lineage>
        <taxon>Eukaryota</taxon>
        <taxon>Metazoa</taxon>
        <taxon>Spiralia</taxon>
        <taxon>Gnathifera</taxon>
        <taxon>Rotifera</taxon>
        <taxon>Eurotatoria</taxon>
        <taxon>Bdelloidea</taxon>
        <taxon>Adinetida</taxon>
        <taxon>Adinetidae</taxon>
        <taxon>Adineta</taxon>
    </lineage>
</organism>
<evidence type="ECO:0000313" key="2">
    <source>
        <dbReference type="EMBL" id="CAF4056084.1"/>
    </source>
</evidence>
<evidence type="ECO:0008006" key="4">
    <source>
        <dbReference type="Google" id="ProtNLM"/>
    </source>
</evidence>
<accession>A0A819RPL8</accession>
<dbReference type="AlphaFoldDB" id="A0A819RPL8"/>
<dbReference type="Proteomes" id="UP000663860">
    <property type="component" value="Unassembled WGS sequence"/>
</dbReference>
<sequence length="191" mass="22638">MQHNYNGKGAIRWLASQLCSNHPERCSFMSDIWAYGCVLLEIITKKLPWNKLYKTNDEVKILRACCTWSKKNRPNITKIIKDFHHTSNNDHQIRNKQNVVTSYKMEMSHIEQKPSTRNRPHTSLRKNKALYDSEDQALYSSSQLSKQIYTSYGNVNNDFLINTKQYEIHFHTFVVLPLKHKNLIFFQFLKK</sequence>